<dbReference type="GO" id="GO:0006310">
    <property type="term" value="P:DNA recombination"/>
    <property type="evidence" value="ECO:0007669"/>
    <property type="project" value="UniProtKB-KW"/>
</dbReference>
<proteinExistence type="predicted"/>
<evidence type="ECO:0000256" key="1">
    <source>
        <dbReference type="ARBA" id="ARBA00022578"/>
    </source>
</evidence>
<evidence type="ECO:0000313" key="6">
    <source>
        <dbReference type="Proteomes" id="UP000033736"/>
    </source>
</evidence>
<dbReference type="PANTHER" id="PTHR35528">
    <property type="entry name" value="BLL1675 PROTEIN"/>
    <property type="match status" value="1"/>
</dbReference>
<dbReference type="EMBL" id="LAOQ01000012">
    <property type="protein sequence ID" value="KJW03800.1"/>
    <property type="molecule type" value="Genomic_DNA"/>
</dbReference>
<comment type="caution">
    <text evidence="5">The sequence shown here is derived from an EMBL/GenBank/DDBJ whole genome shotgun (WGS) entry which is preliminary data.</text>
</comment>
<evidence type="ECO:0000259" key="4">
    <source>
        <dbReference type="Pfam" id="PF13610"/>
    </source>
</evidence>
<keyword evidence="1" id="KW-0815">Transposition</keyword>
<gene>
    <name evidence="5" type="ORF">RAT170B_1647</name>
</gene>
<reference evidence="5 6" key="1">
    <citation type="submission" date="2015-01" db="EMBL/GenBank/DDBJ databases">
        <title>Genome Sequencing of Rickettsiales /home/snadendla/prok_pipe/test/illegal_ec_num.txt.</title>
        <authorList>
            <person name="Daugherty S.C."/>
            <person name="Su Q."/>
            <person name="Abolude K."/>
            <person name="Beier-Sexton M."/>
            <person name="Carlyon J.A."/>
            <person name="Carter R."/>
            <person name="Day N.P."/>
            <person name="Dumler S.J."/>
            <person name="Dyachenko V."/>
            <person name="Godinez A."/>
            <person name="Kurtti T.J."/>
            <person name="Lichay M."/>
            <person name="Mullins K.E."/>
            <person name="Ott S."/>
            <person name="Pappas-Brown V."/>
            <person name="Paris D.H."/>
            <person name="Patel P."/>
            <person name="Richards A.L."/>
            <person name="Sadzewicz L."/>
            <person name="Sears K."/>
            <person name="Seidman D."/>
            <person name="Sengamalay N."/>
            <person name="Stenos J."/>
            <person name="Tallon L.J."/>
            <person name="Vincent G."/>
            <person name="Fraser C.M."/>
            <person name="Munderloh U."/>
            <person name="Dunning-Hotopp J.C."/>
        </authorList>
    </citation>
    <scope>NUCLEOTIDE SEQUENCE [LARGE SCALE GENOMIC DNA]</scope>
    <source>
        <strain evidence="5 6">T170-B</strain>
    </source>
</reference>
<dbReference type="GO" id="GO:0003677">
    <property type="term" value="F:DNA binding"/>
    <property type="evidence" value="ECO:0007669"/>
    <property type="project" value="UniProtKB-KW"/>
</dbReference>
<evidence type="ECO:0000256" key="3">
    <source>
        <dbReference type="ARBA" id="ARBA00023172"/>
    </source>
</evidence>
<keyword evidence="2" id="KW-0238">DNA-binding</keyword>
<protein>
    <submittedName>
        <fullName evidence="5">Transposase IS66 family protein</fullName>
    </submittedName>
</protein>
<dbReference type="InterPro" id="IPR052183">
    <property type="entry name" value="IS_Transposase"/>
</dbReference>
<evidence type="ECO:0000313" key="5">
    <source>
        <dbReference type="EMBL" id="KJW03800.1"/>
    </source>
</evidence>
<keyword evidence="6" id="KW-1185">Reference proteome</keyword>
<name>A0A0F3RBI5_9RICK</name>
<accession>A0A0F3RBI5</accession>
<dbReference type="PANTHER" id="PTHR35528:SF3">
    <property type="entry name" value="BLL1675 PROTEIN"/>
    <property type="match status" value="1"/>
</dbReference>
<dbReference type="RefSeq" id="WP_045806027.1">
    <property type="nucleotide sequence ID" value="NZ_LAOQ01000012.1"/>
</dbReference>
<evidence type="ECO:0000256" key="2">
    <source>
        <dbReference type="ARBA" id="ARBA00023125"/>
    </source>
</evidence>
<dbReference type="Pfam" id="PF13610">
    <property type="entry name" value="DDE_Tnp_IS240"/>
    <property type="match status" value="1"/>
</dbReference>
<sequence>MHITQPPKKHRFPASIISHTVWSYHRFNNSYRDVQEQMAYRGIILSHETVRFWCNKFAIYFQAVIRKRERKATDKWHLDEMNIKIKGEVFILWRAVDSKGHELEILLQKRRNKKSAIRFLSRLLGNYPTPRVIVTDKLRSYIKPIKLMCPKTEHRTSKRLNNCVENAHQPTRRKEKILIKFKHPNSAQCILSLMGKVRNIFAVNVGRYTKTAPEQRIAFASAKSIWDEATQRLPAA</sequence>
<dbReference type="InterPro" id="IPR047930">
    <property type="entry name" value="Transpos_IS6"/>
</dbReference>
<dbReference type="Proteomes" id="UP000033736">
    <property type="component" value="Unassembled WGS sequence"/>
</dbReference>
<feature type="domain" description="DDE" evidence="4">
    <location>
        <begin position="74"/>
        <end position="201"/>
    </location>
</feature>
<dbReference type="InterPro" id="IPR032874">
    <property type="entry name" value="DDE_dom"/>
</dbReference>
<dbReference type="PATRIC" id="fig|1268837.3.peg.560"/>
<dbReference type="GO" id="GO:0032196">
    <property type="term" value="P:transposition"/>
    <property type="evidence" value="ECO:0007669"/>
    <property type="project" value="UniProtKB-KW"/>
</dbReference>
<dbReference type="NCBIfam" id="NF033587">
    <property type="entry name" value="transpos_IS6"/>
    <property type="match status" value="1"/>
</dbReference>
<dbReference type="AlphaFoldDB" id="A0A0F3RBI5"/>
<organism evidence="5 6">
    <name type="scientific">Rickettsia argasii T170-B</name>
    <dbReference type="NCBI Taxonomy" id="1268837"/>
    <lineage>
        <taxon>Bacteria</taxon>
        <taxon>Pseudomonadati</taxon>
        <taxon>Pseudomonadota</taxon>
        <taxon>Alphaproteobacteria</taxon>
        <taxon>Rickettsiales</taxon>
        <taxon>Rickettsiaceae</taxon>
        <taxon>Rickettsieae</taxon>
        <taxon>Rickettsia</taxon>
        <taxon>spotted fever group</taxon>
    </lineage>
</organism>
<keyword evidence="3" id="KW-0233">DNA recombination</keyword>